<proteinExistence type="predicted"/>
<evidence type="ECO:0000313" key="1">
    <source>
        <dbReference type="EMBL" id="CAB1441465.1"/>
    </source>
</evidence>
<keyword evidence="2" id="KW-1185">Reference proteome</keyword>
<name>A0A9N7V2T1_PLEPL</name>
<organism evidence="1 2">
    <name type="scientific">Pleuronectes platessa</name>
    <name type="common">European plaice</name>
    <dbReference type="NCBI Taxonomy" id="8262"/>
    <lineage>
        <taxon>Eukaryota</taxon>
        <taxon>Metazoa</taxon>
        <taxon>Chordata</taxon>
        <taxon>Craniata</taxon>
        <taxon>Vertebrata</taxon>
        <taxon>Euteleostomi</taxon>
        <taxon>Actinopterygii</taxon>
        <taxon>Neopterygii</taxon>
        <taxon>Teleostei</taxon>
        <taxon>Neoteleostei</taxon>
        <taxon>Acanthomorphata</taxon>
        <taxon>Carangaria</taxon>
        <taxon>Pleuronectiformes</taxon>
        <taxon>Pleuronectoidei</taxon>
        <taxon>Pleuronectidae</taxon>
        <taxon>Pleuronectes</taxon>
    </lineage>
</organism>
<comment type="caution">
    <text evidence="1">The sequence shown here is derived from an EMBL/GenBank/DDBJ whole genome shotgun (WGS) entry which is preliminary data.</text>
</comment>
<reference evidence="1" key="1">
    <citation type="submission" date="2020-03" db="EMBL/GenBank/DDBJ databases">
        <authorList>
            <person name="Weist P."/>
        </authorList>
    </citation>
    <scope>NUCLEOTIDE SEQUENCE</scope>
</reference>
<dbReference type="Proteomes" id="UP001153269">
    <property type="component" value="Unassembled WGS sequence"/>
</dbReference>
<accession>A0A9N7V2T1</accession>
<dbReference type="AlphaFoldDB" id="A0A9N7V2T1"/>
<gene>
    <name evidence="1" type="ORF">PLEPLA_LOCUS29235</name>
</gene>
<sequence length="211" mass="25341">MEEELAKHLKQLADQFHDLAPVKCRELAFEYAEKNNIPVPVQISITFWCQKWDCTSGRIWTRRQRLTDHLGKIVSNLNLPIRVRRRDRDPSRIVSVLRSIWIPTSTLPRQEDNNLHNSKLHCKRIFHKQEPKLHHLFYHFLRHLFHHFLHHTTFQTRNPFLHLTPDEADNTDRDRIRPTMFCASRWLKWQDQMGMPYLCTGRGQPAISKQQ</sequence>
<protein>
    <submittedName>
        <fullName evidence="1">Uncharacterized protein</fullName>
    </submittedName>
</protein>
<evidence type="ECO:0000313" key="2">
    <source>
        <dbReference type="Proteomes" id="UP001153269"/>
    </source>
</evidence>
<dbReference type="EMBL" id="CADEAL010002650">
    <property type="protein sequence ID" value="CAB1441465.1"/>
    <property type="molecule type" value="Genomic_DNA"/>
</dbReference>